<feature type="region of interest" description="Disordered" evidence="1">
    <location>
        <begin position="1"/>
        <end position="52"/>
    </location>
</feature>
<name>A0A2P6N9C1_9EUKA</name>
<dbReference type="Gene3D" id="3.40.50.1820">
    <property type="entry name" value="alpha/beta hydrolase"/>
    <property type="match status" value="1"/>
</dbReference>
<dbReference type="STRING" id="1890364.A0A2P6N9C1"/>
<feature type="transmembrane region" description="Helical" evidence="2">
    <location>
        <begin position="64"/>
        <end position="91"/>
    </location>
</feature>
<dbReference type="Proteomes" id="UP000241769">
    <property type="component" value="Unassembled WGS sequence"/>
</dbReference>
<keyword evidence="2" id="KW-1133">Transmembrane helix</keyword>
<dbReference type="GO" id="GO:0016787">
    <property type="term" value="F:hydrolase activity"/>
    <property type="evidence" value="ECO:0007669"/>
    <property type="project" value="UniProtKB-KW"/>
</dbReference>
<gene>
    <name evidence="4" type="ORF">PROFUN_11867</name>
</gene>
<keyword evidence="5" id="KW-1185">Reference proteome</keyword>
<evidence type="ECO:0000313" key="5">
    <source>
        <dbReference type="Proteomes" id="UP000241769"/>
    </source>
</evidence>
<keyword evidence="4" id="KW-0378">Hydrolase</keyword>
<accession>A0A2P6N9C1</accession>
<evidence type="ECO:0000256" key="2">
    <source>
        <dbReference type="SAM" id="Phobius"/>
    </source>
</evidence>
<dbReference type="InterPro" id="IPR000073">
    <property type="entry name" value="AB_hydrolase_1"/>
</dbReference>
<reference evidence="4 5" key="1">
    <citation type="journal article" date="2018" name="Genome Biol. Evol.">
        <title>Multiple Roots of Fruiting Body Formation in Amoebozoa.</title>
        <authorList>
            <person name="Hillmann F."/>
            <person name="Forbes G."/>
            <person name="Novohradska S."/>
            <person name="Ferling I."/>
            <person name="Riege K."/>
            <person name="Groth M."/>
            <person name="Westermann M."/>
            <person name="Marz M."/>
            <person name="Spaller T."/>
            <person name="Winckler T."/>
            <person name="Schaap P."/>
            <person name="Glockner G."/>
        </authorList>
    </citation>
    <scope>NUCLEOTIDE SEQUENCE [LARGE SCALE GENOMIC DNA]</scope>
    <source>
        <strain evidence="4 5">Jena</strain>
    </source>
</reference>
<dbReference type="SUPFAM" id="SSF53474">
    <property type="entry name" value="alpha/beta-Hydrolases"/>
    <property type="match status" value="1"/>
</dbReference>
<evidence type="ECO:0000313" key="4">
    <source>
        <dbReference type="EMBL" id="PRP80554.1"/>
    </source>
</evidence>
<keyword evidence="2" id="KW-0472">Membrane</keyword>
<feature type="compositionally biased region" description="Basic and acidic residues" evidence="1">
    <location>
        <begin position="22"/>
        <end position="31"/>
    </location>
</feature>
<organism evidence="4 5">
    <name type="scientific">Planoprotostelium fungivorum</name>
    <dbReference type="NCBI Taxonomy" id="1890364"/>
    <lineage>
        <taxon>Eukaryota</taxon>
        <taxon>Amoebozoa</taxon>
        <taxon>Evosea</taxon>
        <taxon>Variosea</taxon>
        <taxon>Cavosteliida</taxon>
        <taxon>Cavosteliaceae</taxon>
        <taxon>Planoprotostelium</taxon>
    </lineage>
</organism>
<evidence type="ECO:0000256" key="1">
    <source>
        <dbReference type="SAM" id="MobiDB-lite"/>
    </source>
</evidence>
<dbReference type="InParanoid" id="A0A2P6N9C1"/>
<comment type="caution">
    <text evidence="4">The sequence shown here is derived from an EMBL/GenBank/DDBJ whole genome shotgun (WGS) entry which is preliminary data.</text>
</comment>
<feature type="domain" description="AB hydrolase-1" evidence="3">
    <location>
        <begin position="127"/>
        <end position="258"/>
    </location>
</feature>
<protein>
    <submittedName>
        <fullName evidence="4">Alpha/beta hydrolase fold protein</fullName>
    </submittedName>
</protein>
<sequence length="433" mass="47806">MVTEQEKAPKSPKRKVSFSEKVSVHDLPANDHEDEPEIKEEKTTPPKAKEVKTIGDVHPDASPILISAAVGALVFRLILLIFLLTASLAGFNQIKNLTESAELIRPGDIVDVTGGRYHFYCQGSGSPAVLLFPDLGSGHAQWASIQSIISTFTRVCVWDRPGVGFSHSPLRPHTPQNAVQDLRYILKKTNELGPFILAGQRAGAMEAQLYASKYSREIAGLVVVDPFSPALAAGDYLSSQLIGTQGSLYKNLGFAAHFGLIRLALLSGLHLHPLEISTPLSTLSKSIVDHDFNRCMKFHRNFTDLHSGTYWMDTVRTIQDHSNGLNQLYNNRYNFSFDPRATRGLFSAPVGQSLSENQAWARHQQNMKELLSENTVTVVPTLSPFNVGERTLANRIADETRRLFGQFLGQDRSAWTYVTSNGVEGHDERVEGG</sequence>
<keyword evidence="2" id="KW-0812">Transmembrane</keyword>
<dbReference type="EMBL" id="MDYQ01000145">
    <property type="protein sequence ID" value="PRP80554.1"/>
    <property type="molecule type" value="Genomic_DNA"/>
</dbReference>
<dbReference type="InterPro" id="IPR029058">
    <property type="entry name" value="AB_hydrolase_fold"/>
</dbReference>
<feature type="compositionally biased region" description="Basic and acidic residues" evidence="1">
    <location>
        <begin position="39"/>
        <end position="52"/>
    </location>
</feature>
<dbReference type="AlphaFoldDB" id="A0A2P6N9C1"/>
<evidence type="ECO:0000259" key="3">
    <source>
        <dbReference type="Pfam" id="PF00561"/>
    </source>
</evidence>
<dbReference type="OrthoDB" id="294702at2759"/>
<proteinExistence type="predicted"/>
<dbReference type="Pfam" id="PF00561">
    <property type="entry name" value="Abhydrolase_1"/>
    <property type="match status" value="1"/>
</dbReference>